<dbReference type="PANTHER" id="PTHR11742">
    <property type="entry name" value="MANNOSYL-OLIGOSACCHARIDE ALPHA-1,2-MANNOSIDASE-RELATED"/>
    <property type="match status" value="1"/>
</dbReference>
<feature type="disulfide bond" evidence="8">
    <location>
        <begin position="714"/>
        <end position="743"/>
    </location>
</feature>
<dbReference type="OrthoDB" id="8118055at2759"/>
<feature type="compositionally biased region" description="Pro residues" evidence="10">
    <location>
        <begin position="57"/>
        <end position="87"/>
    </location>
</feature>
<evidence type="ECO:0000256" key="11">
    <source>
        <dbReference type="SAM" id="SignalP"/>
    </source>
</evidence>
<feature type="region of interest" description="Disordered" evidence="10">
    <location>
        <begin position="43"/>
        <end position="211"/>
    </location>
</feature>
<dbReference type="GO" id="GO:0005975">
    <property type="term" value="P:carbohydrate metabolic process"/>
    <property type="evidence" value="ECO:0007669"/>
    <property type="project" value="InterPro"/>
</dbReference>
<dbReference type="InterPro" id="IPR001382">
    <property type="entry name" value="Glyco_hydro_47"/>
</dbReference>
<feature type="active site" description="Proton donor" evidence="6">
    <location>
        <position position="757"/>
    </location>
</feature>
<feature type="compositionally biased region" description="Low complexity" evidence="10">
    <location>
        <begin position="625"/>
        <end position="634"/>
    </location>
</feature>
<dbReference type="PANTHER" id="PTHR11742:SF103">
    <property type="entry name" value="ENDOPLASMIC RETICULUM MANNOSIDASE MNL2-RELATED"/>
    <property type="match status" value="1"/>
</dbReference>
<evidence type="ECO:0000313" key="13">
    <source>
        <dbReference type="Proteomes" id="UP000008066"/>
    </source>
</evidence>
<dbReference type="InterPro" id="IPR050749">
    <property type="entry name" value="Glycosyl_Hydrolase_47"/>
</dbReference>
<dbReference type="RefSeq" id="XP_006692158.1">
    <property type="nucleotide sequence ID" value="XM_006692095.1"/>
</dbReference>
<evidence type="ECO:0000256" key="2">
    <source>
        <dbReference type="ARBA" id="ARBA00004922"/>
    </source>
</evidence>
<feature type="compositionally biased region" description="Pro residues" evidence="10">
    <location>
        <begin position="170"/>
        <end position="193"/>
    </location>
</feature>
<evidence type="ECO:0000256" key="10">
    <source>
        <dbReference type="SAM" id="MobiDB-lite"/>
    </source>
</evidence>
<feature type="compositionally biased region" description="Basic and acidic residues" evidence="10">
    <location>
        <begin position="89"/>
        <end position="98"/>
    </location>
</feature>
<keyword evidence="13" id="KW-1185">Reference proteome</keyword>
<dbReference type="UniPathway" id="UPA00378"/>
<evidence type="ECO:0000256" key="7">
    <source>
        <dbReference type="PIRSR" id="PIRSR601382-2"/>
    </source>
</evidence>
<keyword evidence="11" id="KW-0732">Signal</keyword>
<protein>
    <recommendedName>
        <fullName evidence="9">alpha-1,2-Mannosidase</fullName>
        <ecNumber evidence="9">3.2.1.-</ecNumber>
    </recommendedName>
</protein>
<proteinExistence type="inferred from homology"/>
<feature type="signal peptide" evidence="11">
    <location>
        <begin position="1"/>
        <end position="27"/>
    </location>
</feature>
<keyword evidence="9" id="KW-0326">Glycosidase</keyword>
<dbReference type="GeneID" id="18255693"/>
<keyword evidence="5 8" id="KW-1015">Disulfide bond</keyword>
<evidence type="ECO:0000256" key="4">
    <source>
        <dbReference type="ARBA" id="ARBA00022801"/>
    </source>
</evidence>
<feature type="compositionally biased region" description="Basic and acidic residues" evidence="10">
    <location>
        <begin position="540"/>
        <end position="561"/>
    </location>
</feature>
<feature type="chain" id="PRO_5003408767" description="alpha-1,2-Mannosidase" evidence="11">
    <location>
        <begin position="28"/>
        <end position="1039"/>
    </location>
</feature>
<evidence type="ECO:0000256" key="5">
    <source>
        <dbReference type="ARBA" id="ARBA00023157"/>
    </source>
</evidence>
<organism evidence="13">
    <name type="scientific">Chaetomium thermophilum (strain DSM 1495 / CBS 144.50 / IMI 039719)</name>
    <name type="common">Thermochaetoides thermophila</name>
    <dbReference type="NCBI Taxonomy" id="759272"/>
    <lineage>
        <taxon>Eukaryota</taxon>
        <taxon>Fungi</taxon>
        <taxon>Dikarya</taxon>
        <taxon>Ascomycota</taxon>
        <taxon>Pezizomycotina</taxon>
        <taxon>Sordariomycetes</taxon>
        <taxon>Sordariomycetidae</taxon>
        <taxon>Sordariales</taxon>
        <taxon>Chaetomiaceae</taxon>
        <taxon>Thermochaetoides</taxon>
    </lineage>
</organism>
<dbReference type="AlphaFoldDB" id="G0S2A6"/>
<gene>
    <name evidence="12" type="ORF">CTHT_0016550</name>
</gene>
<dbReference type="eggNOG" id="KOG2204">
    <property type="taxonomic scope" value="Eukaryota"/>
</dbReference>
<dbReference type="GO" id="GO:0005783">
    <property type="term" value="C:endoplasmic reticulum"/>
    <property type="evidence" value="ECO:0007669"/>
    <property type="project" value="TreeGrafter"/>
</dbReference>
<evidence type="ECO:0000313" key="12">
    <source>
        <dbReference type="EMBL" id="EGS22139.1"/>
    </source>
</evidence>
<comment type="cofactor">
    <cofactor evidence="1 7">
        <name>Ca(2+)</name>
        <dbReference type="ChEBI" id="CHEBI:29108"/>
    </cofactor>
</comment>
<sequence length="1039" mass="116889">MFRMRRYRLVLICALAITILLYHVSKNSQWEQDIWHDFDQRGRHHHNIRPKPRPEHAAPPPPPPPPPSSPPPPPPPLPPPPGPPPPSTHESDRHEQDGPYKPPHTGHYYDTDGPAPDKPPSDPSVKLPELKPDFDEESYQDYSLPTKVVSPNPSTADGQDGTNAEQPQPEFVPPTIPKMNPPPHKGPVLPPPGNGDDYGGTSPSATTIHWKKPKEWYPVPSESIIPLPTGKPKPIPRIQYQFDEESPVAKEKRELRRAKVKAEAKKAWEGYKMYAWGHDEVRPVSKQPKDPFCGWAATLVDSLDTLWIMGMKEEFEEAVQAVKNIDFTTTPYRTDIPVFETIIRYLGGLIGAYDVSGGEKGGYTILLDKAVELAEVLMSVFDTPNRMPVLYYHWMPDENITPKRASVVSVAELGSMTMEFTRLAQLTGKNKYYDAIARIVNELEALQNRENATAIPGVFPEQLDASGCNRTAALFNYLEQNQNPFESRELWHPAVDDEKAQEELPPPAGEGQVTGTPVQVPESHTGAGRNDQVGHSPGPKKRDLEQDYSSHRPEQVPESHDQASQQPKVPDQSPSQENKESSSQFTSQNSQFSQHSKEENTSNYLPSQDQPTTSDDECIPKPLTGVSGAAGSYSMGGSQDSTYEYFPKQYLLLGGLEPKYRAMYEKTAKGVTDYLLFRPMAEGDPDILFSAKAYSSDGTIENMSYEWETTHLTCFLGGMFGLGGKIFDRPEDVEIGKRLADGCVWAYDMMPTGIMPERALLVPCRKAEDCHWNKTAWYEELDPNAEWRERQMEEYYVKKAEWNRKVEEAKRIEEERKAAEAAAAQTGNNTAQGQSQEGVVSLPEQQQQFGEGNPSHPLAREEMHTVHSSPSPSPSRPSNLAKRDIPPGGIRDPVSQQILYEPVRPQTHKEFVEDRIKKENLKPGFSHLSDRRYILRPEAIESVWYMYRITGDPSWQEKGWRMFEAIIRATSTDIAHSAIADVAPVDGATPSQEDSMESFWMAETLKYFYLLFETPDVISLDEWVLNTEAHPFRRPKADA</sequence>
<feature type="region of interest" description="Disordered" evidence="10">
    <location>
        <begin position="817"/>
        <end position="893"/>
    </location>
</feature>
<feature type="compositionally biased region" description="Polar residues" evidence="10">
    <location>
        <begin position="562"/>
        <end position="576"/>
    </location>
</feature>
<dbReference type="KEGG" id="cthr:CTHT_0016550"/>
<feature type="compositionally biased region" description="Low complexity" evidence="10">
    <location>
        <begin position="581"/>
        <end position="594"/>
    </location>
</feature>
<dbReference type="GO" id="GO:0005509">
    <property type="term" value="F:calcium ion binding"/>
    <property type="evidence" value="ECO:0007669"/>
    <property type="project" value="InterPro"/>
</dbReference>
<dbReference type="GO" id="GO:0004571">
    <property type="term" value="F:mannosyl-oligosaccharide 1,2-alpha-mannosidase activity"/>
    <property type="evidence" value="ECO:0007669"/>
    <property type="project" value="InterPro"/>
</dbReference>
<feature type="compositionally biased region" description="Polar residues" evidence="10">
    <location>
        <begin position="149"/>
        <end position="166"/>
    </location>
</feature>
<name>G0S2A6_CHATD</name>
<feature type="compositionally biased region" description="Polar residues" evidence="10">
    <location>
        <begin position="825"/>
        <end position="850"/>
    </location>
</feature>
<keyword evidence="4 9" id="KW-0378">Hydrolase</keyword>
<keyword evidence="7" id="KW-0106">Calcium</keyword>
<dbReference type="Pfam" id="PF01532">
    <property type="entry name" value="Glyco_hydro_47"/>
    <property type="match status" value="1"/>
</dbReference>
<evidence type="ECO:0000256" key="3">
    <source>
        <dbReference type="ARBA" id="ARBA00007658"/>
    </source>
</evidence>
<dbReference type="HOGENOM" id="CLU_003818_1_0_1"/>
<feature type="compositionally biased region" description="Polar residues" evidence="10">
    <location>
        <begin position="601"/>
        <end position="613"/>
    </location>
</feature>
<evidence type="ECO:0000256" key="8">
    <source>
        <dbReference type="PIRSR" id="PIRSR601382-3"/>
    </source>
</evidence>
<dbReference type="GO" id="GO:0036503">
    <property type="term" value="P:ERAD pathway"/>
    <property type="evidence" value="ECO:0007669"/>
    <property type="project" value="UniProtKB-ARBA"/>
</dbReference>
<dbReference type="InterPro" id="IPR036026">
    <property type="entry name" value="Seven-hairpin_glycosidases"/>
</dbReference>
<dbReference type="SUPFAM" id="SSF48225">
    <property type="entry name" value="Seven-hairpin glycosidases"/>
    <property type="match status" value="1"/>
</dbReference>
<feature type="binding site" evidence="7">
    <location>
        <position position="1027"/>
    </location>
    <ligand>
        <name>Ca(2+)</name>
        <dbReference type="ChEBI" id="CHEBI:29108"/>
    </ligand>
</feature>
<dbReference type="Proteomes" id="UP000008066">
    <property type="component" value="Unassembled WGS sequence"/>
</dbReference>
<evidence type="ECO:0000256" key="9">
    <source>
        <dbReference type="RuleBase" id="RU361193"/>
    </source>
</evidence>
<feature type="region of interest" description="Disordered" evidence="10">
    <location>
        <begin position="496"/>
        <end position="634"/>
    </location>
</feature>
<dbReference type="eggNOG" id="KOG2431">
    <property type="taxonomic scope" value="Eukaryota"/>
</dbReference>
<evidence type="ECO:0000256" key="6">
    <source>
        <dbReference type="PIRSR" id="PIRSR601382-1"/>
    </source>
</evidence>
<comment type="similarity">
    <text evidence="3 9">Belongs to the glycosyl hydrolase 47 family.</text>
</comment>
<reference evidence="12 13" key="1">
    <citation type="journal article" date="2011" name="Cell">
        <title>Insight into structure and assembly of the nuclear pore complex by utilizing the genome of a eukaryotic thermophile.</title>
        <authorList>
            <person name="Amlacher S."/>
            <person name="Sarges P."/>
            <person name="Flemming D."/>
            <person name="van Noort V."/>
            <person name="Kunze R."/>
            <person name="Devos D.P."/>
            <person name="Arumugam M."/>
            <person name="Bork P."/>
            <person name="Hurt E."/>
        </authorList>
    </citation>
    <scope>NUCLEOTIDE SEQUENCE [LARGE SCALE GENOMIC DNA]</scope>
    <source>
        <strain evidence="13">DSM 1495 / CBS 144.50 / IMI 039719</strain>
    </source>
</reference>
<dbReference type="EMBL" id="GL988040">
    <property type="protein sequence ID" value="EGS22139.1"/>
    <property type="molecule type" value="Genomic_DNA"/>
</dbReference>
<keyword evidence="7" id="KW-0479">Metal-binding</keyword>
<feature type="active site" evidence="6">
    <location>
        <position position="938"/>
    </location>
</feature>
<comment type="pathway">
    <text evidence="2">Protein modification; protein glycosylation.</text>
</comment>
<feature type="active site" description="Proton donor" evidence="6">
    <location>
        <position position="340"/>
    </location>
</feature>
<dbReference type="InterPro" id="IPR012341">
    <property type="entry name" value="6hp_glycosidase-like_sf"/>
</dbReference>
<feature type="active site" evidence="6">
    <location>
        <position position="640"/>
    </location>
</feature>
<dbReference type="PRINTS" id="PR00747">
    <property type="entry name" value="GLYHDRLASE47"/>
</dbReference>
<dbReference type="GO" id="GO:0016020">
    <property type="term" value="C:membrane"/>
    <property type="evidence" value="ECO:0007669"/>
    <property type="project" value="InterPro"/>
</dbReference>
<dbReference type="Gene3D" id="1.50.10.10">
    <property type="match status" value="3"/>
</dbReference>
<dbReference type="STRING" id="759272.G0S2A6"/>
<dbReference type="OMA" id="WDCVPQG"/>
<evidence type="ECO:0000256" key="1">
    <source>
        <dbReference type="ARBA" id="ARBA00001913"/>
    </source>
</evidence>
<accession>G0S2A6</accession>
<dbReference type="EC" id="3.2.1.-" evidence="9"/>